<keyword evidence="2" id="KW-1185">Reference proteome</keyword>
<accession>A0ABU3Y148</accession>
<gene>
    <name evidence="1" type="ORF">R0G64_31265</name>
</gene>
<organism evidence="1 2">
    <name type="scientific">Metapseudomonas otitidis</name>
    <dbReference type="NCBI Taxonomy" id="319939"/>
    <lineage>
        <taxon>Bacteria</taxon>
        <taxon>Pseudomonadati</taxon>
        <taxon>Pseudomonadota</taxon>
        <taxon>Gammaproteobacteria</taxon>
        <taxon>Pseudomonadales</taxon>
        <taxon>Pseudomonadaceae</taxon>
        <taxon>Metapseudomonas</taxon>
    </lineage>
</organism>
<comment type="caution">
    <text evidence="1">The sequence shown here is derived from an EMBL/GenBank/DDBJ whole genome shotgun (WGS) entry which is preliminary data.</text>
</comment>
<sequence>NFEFQRTLSRLLEMQSHEFLSRPHKP</sequence>
<dbReference type="Proteomes" id="UP001273935">
    <property type="component" value="Unassembled WGS sequence"/>
</dbReference>
<proteinExistence type="predicted"/>
<dbReference type="RefSeq" id="WP_317234855.1">
    <property type="nucleotide sequence ID" value="NZ_JAWJUL010000342.1"/>
</dbReference>
<evidence type="ECO:0000313" key="2">
    <source>
        <dbReference type="Proteomes" id="UP001273935"/>
    </source>
</evidence>
<feature type="non-terminal residue" evidence="1">
    <location>
        <position position="1"/>
    </location>
</feature>
<protein>
    <submittedName>
        <fullName evidence="1">Uncharacterized protein</fullName>
    </submittedName>
</protein>
<reference evidence="1 2" key="1">
    <citation type="submission" date="2023-10" db="EMBL/GenBank/DDBJ databases">
        <title>Pseudomonas otitidis isolated from a paediatric patient with cystic fibrosis in Chile.</title>
        <authorList>
            <person name="Amsteins-Romero L."/>
            <person name="Opazo-Capurro A."/>
            <person name="Matus-Kohler M."/>
            <person name="Gonzalez-Rocha G."/>
        </authorList>
    </citation>
    <scope>NUCLEOTIDE SEQUENCE [LARGE SCALE GENOMIC DNA]</scope>
    <source>
        <strain evidence="1 2">P-714</strain>
    </source>
</reference>
<name>A0ABU3Y148_9GAMM</name>
<evidence type="ECO:0000313" key="1">
    <source>
        <dbReference type="EMBL" id="MDV3443897.1"/>
    </source>
</evidence>
<dbReference type="EMBL" id="JAWJUL010000342">
    <property type="protein sequence ID" value="MDV3443897.1"/>
    <property type="molecule type" value="Genomic_DNA"/>
</dbReference>